<dbReference type="PANTHER" id="PTHR48043:SF27">
    <property type="entry name" value="UDP-GLUCURONOSYLTRANSFERASE"/>
    <property type="match status" value="1"/>
</dbReference>
<accession>A0AAV8YAT8</accession>
<dbReference type="EMBL" id="JAPWTK010000139">
    <property type="protein sequence ID" value="KAJ8948270.1"/>
    <property type="molecule type" value="Genomic_DNA"/>
</dbReference>
<reference evidence="6" key="1">
    <citation type="journal article" date="2023" name="Insect Mol. Biol.">
        <title>Genome sequencing provides insights into the evolution of gene families encoding plant cell wall-degrading enzymes in longhorned beetles.</title>
        <authorList>
            <person name="Shin N.R."/>
            <person name="Okamura Y."/>
            <person name="Kirsch R."/>
            <person name="Pauchet Y."/>
        </authorList>
    </citation>
    <scope>NUCLEOTIDE SEQUENCE</scope>
    <source>
        <strain evidence="6">AMC_N1</strain>
    </source>
</reference>
<gene>
    <name evidence="6" type="ORF">NQ318_020755</name>
</gene>
<dbReference type="EC" id="2.4.1.17" evidence="5"/>
<feature type="non-terminal residue" evidence="6">
    <location>
        <position position="1"/>
    </location>
</feature>
<evidence type="ECO:0000256" key="2">
    <source>
        <dbReference type="ARBA" id="ARBA00022676"/>
    </source>
</evidence>
<protein>
    <recommendedName>
        <fullName evidence="5">UDP-glucuronosyltransferase</fullName>
        <ecNumber evidence="5">2.4.1.17</ecNumber>
    </recommendedName>
</protein>
<dbReference type="GO" id="GO:0015020">
    <property type="term" value="F:glucuronosyltransferase activity"/>
    <property type="evidence" value="ECO:0007669"/>
    <property type="project" value="UniProtKB-EC"/>
</dbReference>
<comment type="catalytic activity">
    <reaction evidence="5">
        <text>glucuronate acceptor + UDP-alpha-D-glucuronate = acceptor beta-D-glucuronoside + UDP + H(+)</text>
        <dbReference type="Rhea" id="RHEA:21032"/>
        <dbReference type="ChEBI" id="CHEBI:15378"/>
        <dbReference type="ChEBI" id="CHEBI:58052"/>
        <dbReference type="ChEBI" id="CHEBI:58223"/>
        <dbReference type="ChEBI" id="CHEBI:132367"/>
        <dbReference type="ChEBI" id="CHEBI:132368"/>
        <dbReference type="EC" id="2.4.1.17"/>
    </reaction>
</comment>
<dbReference type="Pfam" id="PF00201">
    <property type="entry name" value="UDPGT"/>
    <property type="match status" value="1"/>
</dbReference>
<keyword evidence="5" id="KW-0812">Transmembrane</keyword>
<keyword evidence="3 4" id="KW-0808">Transferase</keyword>
<evidence type="ECO:0000256" key="1">
    <source>
        <dbReference type="ARBA" id="ARBA00009995"/>
    </source>
</evidence>
<proteinExistence type="inferred from homology"/>
<dbReference type="InterPro" id="IPR002213">
    <property type="entry name" value="UDP_glucos_trans"/>
</dbReference>
<evidence type="ECO:0000256" key="3">
    <source>
        <dbReference type="ARBA" id="ARBA00022679"/>
    </source>
</evidence>
<dbReference type="CDD" id="cd03784">
    <property type="entry name" value="GT1_Gtf-like"/>
    <property type="match status" value="1"/>
</dbReference>
<evidence type="ECO:0000313" key="7">
    <source>
        <dbReference type="Proteomes" id="UP001162162"/>
    </source>
</evidence>
<name>A0AAV8YAT8_9CUCU</name>
<organism evidence="6 7">
    <name type="scientific">Aromia moschata</name>
    <dbReference type="NCBI Taxonomy" id="1265417"/>
    <lineage>
        <taxon>Eukaryota</taxon>
        <taxon>Metazoa</taxon>
        <taxon>Ecdysozoa</taxon>
        <taxon>Arthropoda</taxon>
        <taxon>Hexapoda</taxon>
        <taxon>Insecta</taxon>
        <taxon>Pterygota</taxon>
        <taxon>Neoptera</taxon>
        <taxon>Endopterygota</taxon>
        <taxon>Coleoptera</taxon>
        <taxon>Polyphaga</taxon>
        <taxon>Cucujiformia</taxon>
        <taxon>Chrysomeloidea</taxon>
        <taxon>Cerambycidae</taxon>
        <taxon>Cerambycinae</taxon>
        <taxon>Callichromatini</taxon>
        <taxon>Aromia</taxon>
    </lineage>
</organism>
<comment type="caution">
    <text evidence="6">The sequence shown here is derived from an EMBL/GenBank/DDBJ whole genome shotgun (WGS) entry which is preliminary data.</text>
</comment>
<keyword evidence="5" id="KW-1133">Transmembrane helix</keyword>
<keyword evidence="7" id="KW-1185">Reference proteome</keyword>
<dbReference type="GO" id="GO:0016020">
    <property type="term" value="C:membrane"/>
    <property type="evidence" value="ECO:0007669"/>
    <property type="project" value="UniProtKB-SubCell"/>
</dbReference>
<dbReference type="PANTHER" id="PTHR48043">
    <property type="entry name" value="EG:EG0003.4 PROTEIN-RELATED"/>
    <property type="match status" value="1"/>
</dbReference>
<dbReference type="AlphaFoldDB" id="A0AAV8YAT8"/>
<dbReference type="Proteomes" id="UP001162162">
    <property type="component" value="Unassembled WGS sequence"/>
</dbReference>
<sequence length="259" mass="30103">SLYIYIYVFQDLENFISGSGDAGFIYFSMGSSVKAANMPNYLRRMLMVVFRKLPQRVLWKYESEDDMPDLPSNVKLGRWLPQQDILGHPKLRAFVTHGGLLSMFETVYHGVPIVSLPVFCDHDSNAAKAENDGYALKLDLSTLTAEKLLWAIQKVIYDPKYREEVKKRQYLLMDQLETPLERAIFWTEYVLRHRGAKHLQSPSRHMGVFQYYLVDVIFALLLFVVLFFIVIKLCLKLFVHYFATSSIAVSRCRKNIKLD</sequence>
<evidence type="ECO:0000313" key="6">
    <source>
        <dbReference type="EMBL" id="KAJ8948270.1"/>
    </source>
</evidence>
<comment type="subcellular location">
    <subcellularLocation>
        <location evidence="5">Membrane</location>
        <topology evidence="5">Single-pass membrane protein</topology>
    </subcellularLocation>
</comment>
<dbReference type="Gene3D" id="3.40.50.2000">
    <property type="entry name" value="Glycogen Phosphorylase B"/>
    <property type="match status" value="1"/>
</dbReference>
<keyword evidence="5" id="KW-0472">Membrane</keyword>
<dbReference type="SUPFAM" id="SSF53756">
    <property type="entry name" value="UDP-Glycosyltransferase/glycogen phosphorylase"/>
    <property type="match status" value="1"/>
</dbReference>
<evidence type="ECO:0000256" key="4">
    <source>
        <dbReference type="RuleBase" id="RU003718"/>
    </source>
</evidence>
<comment type="similarity">
    <text evidence="1 4">Belongs to the UDP-glycosyltransferase family.</text>
</comment>
<feature type="transmembrane region" description="Helical" evidence="5">
    <location>
        <begin position="209"/>
        <end position="231"/>
    </location>
</feature>
<dbReference type="FunFam" id="3.40.50.2000:FF:000050">
    <property type="entry name" value="UDP-glucuronosyltransferase"/>
    <property type="match status" value="1"/>
</dbReference>
<dbReference type="InterPro" id="IPR035595">
    <property type="entry name" value="UDP_glycos_trans_CS"/>
</dbReference>
<evidence type="ECO:0000256" key="5">
    <source>
        <dbReference type="RuleBase" id="RU362059"/>
    </source>
</evidence>
<keyword evidence="2 4" id="KW-0328">Glycosyltransferase</keyword>
<dbReference type="InterPro" id="IPR050271">
    <property type="entry name" value="UDP-glycosyltransferase"/>
</dbReference>
<dbReference type="PROSITE" id="PS00375">
    <property type="entry name" value="UDPGT"/>
    <property type="match status" value="1"/>
</dbReference>